<keyword evidence="9" id="KW-1185">Reference proteome</keyword>
<name>A0A0W0VM26_9GAMM</name>
<protein>
    <recommendedName>
        <fullName evidence="3 7">Deoxyribose-phosphate aldolase</fullName>
        <ecNumber evidence="3 7">4.1.2.4</ecNumber>
    </recommendedName>
</protein>
<dbReference type="EMBL" id="LNYH01000095">
    <property type="protein sequence ID" value="KTD20854.1"/>
    <property type="molecule type" value="Genomic_DNA"/>
</dbReference>
<evidence type="ECO:0000256" key="6">
    <source>
        <dbReference type="ARBA" id="ARBA00048791"/>
    </source>
</evidence>
<dbReference type="InterPro" id="IPR011343">
    <property type="entry name" value="DeoC"/>
</dbReference>
<evidence type="ECO:0000313" key="9">
    <source>
        <dbReference type="Proteomes" id="UP000054761"/>
    </source>
</evidence>
<evidence type="ECO:0000256" key="5">
    <source>
        <dbReference type="ARBA" id="ARBA00023270"/>
    </source>
</evidence>
<dbReference type="GO" id="GO:0005737">
    <property type="term" value="C:cytoplasm"/>
    <property type="evidence" value="ECO:0007669"/>
    <property type="project" value="InterPro"/>
</dbReference>
<dbReference type="AlphaFoldDB" id="A0A0W0VM26"/>
<dbReference type="InterPro" id="IPR002915">
    <property type="entry name" value="DeoC/FbaB/LacD_aldolase"/>
</dbReference>
<keyword evidence="5" id="KW-0704">Schiff base</keyword>
<evidence type="ECO:0000256" key="2">
    <source>
        <dbReference type="ARBA" id="ARBA00009473"/>
    </source>
</evidence>
<dbReference type="RefSeq" id="WP_058501986.1">
    <property type="nucleotide sequence ID" value="NZ_CAAAJA010000039.1"/>
</dbReference>
<organism evidence="8 9">
    <name type="scientific">Legionella israelensis</name>
    <dbReference type="NCBI Taxonomy" id="454"/>
    <lineage>
        <taxon>Bacteria</taxon>
        <taxon>Pseudomonadati</taxon>
        <taxon>Pseudomonadota</taxon>
        <taxon>Gammaproteobacteria</taxon>
        <taxon>Legionellales</taxon>
        <taxon>Legionellaceae</taxon>
        <taxon>Legionella</taxon>
    </lineage>
</organism>
<comment type="caution">
    <text evidence="8">The sequence shown here is derived from an EMBL/GenBank/DDBJ whole genome shotgun (WGS) entry which is preliminary data.</text>
</comment>
<comment type="catalytic activity">
    <reaction evidence="6">
        <text>2-deoxy-D-ribose 5-phosphate = D-glyceraldehyde 3-phosphate + acetaldehyde</text>
        <dbReference type="Rhea" id="RHEA:12821"/>
        <dbReference type="ChEBI" id="CHEBI:15343"/>
        <dbReference type="ChEBI" id="CHEBI:59776"/>
        <dbReference type="ChEBI" id="CHEBI:62877"/>
        <dbReference type="EC" id="4.1.2.4"/>
    </reaction>
</comment>
<dbReference type="PANTHER" id="PTHR10889">
    <property type="entry name" value="DEOXYRIBOSE-PHOSPHATE ALDOLASE"/>
    <property type="match status" value="1"/>
</dbReference>
<dbReference type="InterPro" id="IPR013785">
    <property type="entry name" value="Aldolase_TIM"/>
</dbReference>
<dbReference type="SMART" id="SM01133">
    <property type="entry name" value="DeoC"/>
    <property type="match status" value="1"/>
</dbReference>
<dbReference type="GO" id="GO:0016052">
    <property type="term" value="P:carbohydrate catabolic process"/>
    <property type="evidence" value="ECO:0007669"/>
    <property type="project" value="TreeGrafter"/>
</dbReference>
<evidence type="ECO:0000256" key="1">
    <source>
        <dbReference type="ARBA" id="ARBA00004816"/>
    </source>
</evidence>
<comment type="similarity">
    <text evidence="2">Belongs to the DeoC/FbaB aldolase family. DeoC type 2 subfamily.</text>
</comment>
<gene>
    <name evidence="8" type="primary">deoC</name>
    <name evidence="8" type="ORF">Lisr_1644</name>
</gene>
<evidence type="ECO:0000256" key="7">
    <source>
        <dbReference type="NCBIfam" id="TIGR00126"/>
    </source>
</evidence>
<dbReference type="GO" id="GO:0009264">
    <property type="term" value="P:deoxyribonucleotide catabolic process"/>
    <property type="evidence" value="ECO:0007669"/>
    <property type="project" value="UniProtKB-UniRule"/>
</dbReference>
<evidence type="ECO:0000313" key="8">
    <source>
        <dbReference type="EMBL" id="KTD20854.1"/>
    </source>
</evidence>
<dbReference type="NCBIfam" id="TIGR00126">
    <property type="entry name" value="deoC"/>
    <property type="match status" value="1"/>
</dbReference>
<dbReference type="PIRSF" id="PIRSF001357">
    <property type="entry name" value="DeoC"/>
    <property type="match status" value="1"/>
</dbReference>
<dbReference type="Pfam" id="PF01791">
    <property type="entry name" value="DeoC"/>
    <property type="match status" value="1"/>
</dbReference>
<dbReference type="Proteomes" id="UP000054761">
    <property type="component" value="Unassembled WGS sequence"/>
</dbReference>
<evidence type="ECO:0000256" key="3">
    <source>
        <dbReference type="ARBA" id="ARBA00012515"/>
    </source>
</evidence>
<comment type="pathway">
    <text evidence="1">Carbohydrate degradation; 2-deoxy-D-ribose 1-phosphate degradation; D-glyceraldehyde 3-phosphate and acetaldehyde from 2-deoxy-alpha-D-ribose 1-phosphate: step 2/2.</text>
</comment>
<dbReference type="STRING" id="454.Lisr_1644"/>
<evidence type="ECO:0000256" key="4">
    <source>
        <dbReference type="ARBA" id="ARBA00023239"/>
    </source>
</evidence>
<dbReference type="PATRIC" id="fig|454.4.peg.1786"/>
<proteinExistence type="inferred from homology"/>
<dbReference type="PANTHER" id="PTHR10889:SF3">
    <property type="entry name" value="DEOXYRIBOSE-PHOSPHATE ALDOLASE"/>
    <property type="match status" value="1"/>
</dbReference>
<accession>A0A0W0VM26</accession>
<dbReference type="EC" id="4.1.2.4" evidence="3 7"/>
<reference evidence="8 9" key="1">
    <citation type="submission" date="2015-11" db="EMBL/GenBank/DDBJ databases">
        <title>Genomic analysis of 38 Legionella species identifies large and diverse effector repertoires.</title>
        <authorList>
            <person name="Burstein D."/>
            <person name="Amaro F."/>
            <person name="Zusman T."/>
            <person name="Lifshitz Z."/>
            <person name="Cohen O."/>
            <person name="Gilbert J.A."/>
            <person name="Pupko T."/>
            <person name="Shuman H.A."/>
            <person name="Segal G."/>
        </authorList>
    </citation>
    <scope>NUCLEOTIDE SEQUENCE [LARGE SCALE GENOMIC DNA]</scope>
    <source>
        <strain evidence="8 9">Bercovier 4</strain>
    </source>
</reference>
<dbReference type="GO" id="GO:0004139">
    <property type="term" value="F:deoxyribose-phosphate aldolase activity"/>
    <property type="evidence" value="ECO:0007669"/>
    <property type="project" value="UniProtKB-UniRule"/>
</dbReference>
<dbReference type="OrthoDB" id="6579831at2"/>
<dbReference type="Gene3D" id="3.20.20.70">
    <property type="entry name" value="Aldolase class I"/>
    <property type="match status" value="1"/>
</dbReference>
<sequence length="249" mass="27515">MSVISHFNLLLADVCSNIPYPSSAYSRLIKTLDLTLLDKKANPEQLDHLFQNALSNEVAAVCVYPEHIPQDWPFSKLKKATVINFPEGQNSLAQSLRELDEALRRQADEIDYVFSYSAYQKGAYSASLSTCEKIIQKCKEHQLTVKVILETGALDSIDSVYQLSREVISLGCDFIKTSTGKINQGASLSAAFAILCSIIDSNRTCGLKISGGIRTVQQASNYMHLAEKMLAKPIEPQWFRIGSSCLLTG</sequence>
<keyword evidence="4" id="KW-0456">Lyase</keyword>
<dbReference type="SUPFAM" id="SSF51569">
    <property type="entry name" value="Aldolase"/>
    <property type="match status" value="1"/>
</dbReference>